<sequence length="72" mass="8608">MFRAVLPSSHTRYVVTHADLSKYLEEMFGSDIEFNIEHTNDHWHFESPERLTQRQLREMAKDIKKRRDSASS</sequence>
<proteinExistence type="predicted"/>
<reference evidence="1 2" key="1">
    <citation type="submission" date="2015-09" db="EMBL/GenBank/DDBJ databases">
        <title>Host preference determinants of Valsa canker pathogens revealed by comparative genomics.</title>
        <authorList>
            <person name="Yin Z."/>
            <person name="Huang L."/>
        </authorList>
    </citation>
    <scope>NUCLEOTIDE SEQUENCE [LARGE SCALE GENOMIC DNA]</scope>
    <source>
        <strain evidence="1 2">03-1</strain>
    </source>
</reference>
<name>A0A423X391_9PEZI</name>
<keyword evidence="2" id="KW-1185">Reference proteome</keyword>
<comment type="caution">
    <text evidence="1">The sequence shown here is derived from an EMBL/GenBank/DDBJ whole genome shotgun (WGS) entry which is preliminary data.</text>
</comment>
<dbReference type="EMBL" id="LKEA01000003">
    <property type="protein sequence ID" value="ROW10373.1"/>
    <property type="molecule type" value="Genomic_DNA"/>
</dbReference>
<accession>A0A423X391</accession>
<protein>
    <submittedName>
        <fullName evidence="1">Uncharacterized protein</fullName>
    </submittedName>
</protein>
<dbReference type="Proteomes" id="UP000283895">
    <property type="component" value="Unassembled WGS sequence"/>
</dbReference>
<gene>
    <name evidence="1" type="ORF">VMCG_02141</name>
</gene>
<evidence type="ECO:0000313" key="1">
    <source>
        <dbReference type="EMBL" id="ROW10373.1"/>
    </source>
</evidence>
<organism evidence="1 2">
    <name type="scientific">Cytospora schulzeri</name>
    <dbReference type="NCBI Taxonomy" id="448051"/>
    <lineage>
        <taxon>Eukaryota</taxon>
        <taxon>Fungi</taxon>
        <taxon>Dikarya</taxon>
        <taxon>Ascomycota</taxon>
        <taxon>Pezizomycotina</taxon>
        <taxon>Sordariomycetes</taxon>
        <taxon>Sordariomycetidae</taxon>
        <taxon>Diaporthales</taxon>
        <taxon>Cytosporaceae</taxon>
        <taxon>Cytospora</taxon>
    </lineage>
</organism>
<dbReference type="AlphaFoldDB" id="A0A423X391"/>
<evidence type="ECO:0000313" key="2">
    <source>
        <dbReference type="Proteomes" id="UP000283895"/>
    </source>
</evidence>